<comment type="caution">
    <text evidence="1">The sequence shown here is derived from an EMBL/GenBank/DDBJ whole genome shotgun (WGS) entry which is preliminary data.</text>
</comment>
<sequence length="63" mass="7256">MSELAPVVQLERTDLEDGLKNYLICKLILIGCKTTPLIRLSASRKNWNGRFELELKPVLDRSR</sequence>
<evidence type="ECO:0000313" key="2">
    <source>
        <dbReference type="Proteomes" id="UP000708208"/>
    </source>
</evidence>
<dbReference type="Proteomes" id="UP000708208">
    <property type="component" value="Unassembled WGS sequence"/>
</dbReference>
<feature type="non-terminal residue" evidence="1">
    <location>
        <position position="1"/>
    </location>
</feature>
<name>A0A8J2L282_9HEXA</name>
<reference evidence="1" key="1">
    <citation type="submission" date="2021-06" db="EMBL/GenBank/DDBJ databases">
        <authorList>
            <person name="Hodson N. C."/>
            <person name="Mongue J. A."/>
            <person name="Jaron S. K."/>
        </authorList>
    </citation>
    <scope>NUCLEOTIDE SEQUENCE</scope>
</reference>
<gene>
    <name evidence="1" type="ORF">AFUS01_LOCUS24590</name>
</gene>
<evidence type="ECO:0000313" key="1">
    <source>
        <dbReference type="EMBL" id="CAG7786004.1"/>
    </source>
</evidence>
<dbReference type="EMBL" id="CAJVCH010308578">
    <property type="protein sequence ID" value="CAG7786004.1"/>
    <property type="molecule type" value="Genomic_DNA"/>
</dbReference>
<protein>
    <submittedName>
        <fullName evidence="1">Uncharacterized protein</fullName>
    </submittedName>
</protein>
<organism evidence="1 2">
    <name type="scientific">Allacma fusca</name>
    <dbReference type="NCBI Taxonomy" id="39272"/>
    <lineage>
        <taxon>Eukaryota</taxon>
        <taxon>Metazoa</taxon>
        <taxon>Ecdysozoa</taxon>
        <taxon>Arthropoda</taxon>
        <taxon>Hexapoda</taxon>
        <taxon>Collembola</taxon>
        <taxon>Symphypleona</taxon>
        <taxon>Sminthuridae</taxon>
        <taxon>Allacma</taxon>
    </lineage>
</organism>
<accession>A0A8J2L282</accession>
<keyword evidence="2" id="KW-1185">Reference proteome</keyword>
<proteinExistence type="predicted"/>
<dbReference type="AlphaFoldDB" id="A0A8J2L282"/>